<dbReference type="EMBL" id="MLJW01000549">
    <property type="protein sequence ID" value="OIQ85364.1"/>
    <property type="molecule type" value="Genomic_DNA"/>
</dbReference>
<keyword evidence="1" id="KW-0963">Cytoplasm</keyword>
<evidence type="ECO:0000256" key="5">
    <source>
        <dbReference type="SAM" id="MobiDB-lite"/>
    </source>
</evidence>
<dbReference type="GO" id="GO:0005829">
    <property type="term" value="C:cytosol"/>
    <property type="evidence" value="ECO:0007669"/>
    <property type="project" value="TreeGrafter"/>
</dbReference>
<dbReference type="Pfam" id="PF04751">
    <property type="entry name" value="DarP"/>
    <property type="match status" value="1"/>
</dbReference>
<dbReference type="Gene3D" id="1.10.60.30">
    <property type="entry name" value="PSPTO4464-like domains"/>
    <property type="match status" value="2"/>
</dbReference>
<evidence type="ECO:0000313" key="6">
    <source>
        <dbReference type="EMBL" id="OIQ85364.1"/>
    </source>
</evidence>
<organism evidence="6">
    <name type="scientific">mine drainage metagenome</name>
    <dbReference type="NCBI Taxonomy" id="410659"/>
    <lineage>
        <taxon>unclassified sequences</taxon>
        <taxon>metagenomes</taxon>
        <taxon>ecological metagenomes</taxon>
    </lineage>
</organism>
<dbReference type="AlphaFoldDB" id="A0A1J5R067"/>
<dbReference type="CDD" id="cd16331">
    <property type="entry name" value="YjgA-like"/>
    <property type="match status" value="1"/>
</dbReference>
<dbReference type="NCBIfam" id="NF003593">
    <property type="entry name" value="PRK05255.1-1"/>
    <property type="match status" value="1"/>
</dbReference>
<proteinExistence type="inferred from homology"/>
<sequence length="174" mass="19332">METPHTTPDADDAPSKSQRKRDMLALQQLGEDLAALSAARLDALALPDALRTALTEYNRIRAHEGRRRQAQYIGRLMRTVDPEPLREALREASGDSRAAVARLHALEDLRSRLLADDAALTSLLDQHPHADAQQLRALLRAVRAEQAAAKPPRQYRALFQYLKQLTEGNGDGVE</sequence>
<dbReference type="GO" id="GO:0019843">
    <property type="term" value="F:rRNA binding"/>
    <property type="evidence" value="ECO:0007669"/>
    <property type="project" value="UniProtKB-KW"/>
</dbReference>
<dbReference type="HAMAP" id="MF_00765">
    <property type="entry name" value="DarP"/>
    <property type="match status" value="1"/>
</dbReference>
<evidence type="ECO:0008006" key="7">
    <source>
        <dbReference type="Google" id="ProtNLM"/>
    </source>
</evidence>
<accession>A0A1J5R067</accession>
<dbReference type="PANTHER" id="PTHR38101:SF1">
    <property type="entry name" value="UPF0307 PROTEIN YJGA"/>
    <property type="match status" value="1"/>
</dbReference>
<name>A0A1J5R067_9ZZZZ</name>
<keyword evidence="3" id="KW-0699">rRNA-binding</keyword>
<evidence type="ECO:0000256" key="2">
    <source>
        <dbReference type="ARBA" id="ARBA00022517"/>
    </source>
</evidence>
<evidence type="ECO:0000256" key="3">
    <source>
        <dbReference type="ARBA" id="ARBA00022730"/>
    </source>
</evidence>
<dbReference type="PANTHER" id="PTHR38101">
    <property type="entry name" value="UPF0307 PROTEIN YJGA"/>
    <property type="match status" value="1"/>
</dbReference>
<keyword evidence="4" id="KW-0694">RNA-binding</keyword>
<dbReference type="InterPro" id="IPR023153">
    <property type="entry name" value="DarP_sf"/>
</dbReference>
<dbReference type="PIRSF" id="PIRSF016183">
    <property type="entry name" value="UCP016183"/>
    <property type="match status" value="1"/>
</dbReference>
<reference evidence="6" key="1">
    <citation type="submission" date="2016-10" db="EMBL/GenBank/DDBJ databases">
        <title>Sequence of Gallionella enrichment culture.</title>
        <authorList>
            <person name="Poehlein A."/>
            <person name="Muehling M."/>
            <person name="Daniel R."/>
        </authorList>
    </citation>
    <scope>NUCLEOTIDE SEQUENCE</scope>
</reference>
<evidence type="ECO:0000256" key="4">
    <source>
        <dbReference type="ARBA" id="ARBA00022884"/>
    </source>
</evidence>
<feature type="region of interest" description="Disordered" evidence="5">
    <location>
        <begin position="1"/>
        <end position="20"/>
    </location>
</feature>
<gene>
    <name evidence="6" type="ORF">GALL_327910</name>
</gene>
<evidence type="ECO:0000256" key="1">
    <source>
        <dbReference type="ARBA" id="ARBA00022490"/>
    </source>
</evidence>
<dbReference type="InterPro" id="IPR006839">
    <property type="entry name" value="DarP"/>
</dbReference>
<comment type="caution">
    <text evidence="6">The sequence shown here is derived from an EMBL/GenBank/DDBJ whole genome shotgun (WGS) entry which is preliminary data.</text>
</comment>
<dbReference type="SUPFAM" id="SSF158710">
    <property type="entry name" value="PSPTO4464-like"/>
    <property type="match status" value="1"/>
</dbReference>
<dbReference type="GO" id="GO:0042254">
    <property type="term" value="P:ribosome biogenesis"/>
    <property type="evidence" value="ECO:0007669"/>
    <property type="project" value="UniProtKB-KW"/>
</dbReference>
<keyword evidence="2" id="KW-0690">Ribosome biogenesis</keyword>
<protein>
    <recommendedName>
        <fullName evidence="7">X96 protein</fullName>
    </recommendedName>
</protein>